<comment type="caution">
    <text evidence="1">The sequence shown here is derived from an EMBL/GenBank/DDBJ whole genome shotgun (WGS) entry which is preliminary data.</text>
</comment>
<dbReference type="Proteomes" id="UP000257109">
    <property type="component" value="Unassembled WGS sequence"/>
</dbReference>
<keyword evidence="2" id="KW-1185">Reference proteome</keyword>
<accession>A0A371GH53</accession>
<organism evidence="1 2">
    <name type="scientific">Mucuna pruriens</name>
    <name type="common">Velvet bean</name>
    <name type="synonym">Dolichos pruriens</name>
    <dbReference type="NCBI Taxonomy" id="157652"/>
    <lineage>
        <taxon>Eukaryota</taxon>
        <taxon>Viridiplantae</taxon>
        <taxon>Streptophyta</taxon>
        <taxon>Embryophyta</taxon>
        <taxon>Tracheophyta</taxon>
        <taxon>Spermatophyta</taxon>
        <taxon>Magnoliopsida</taxon>
        <taxon>eudicotyledons</taxon>
        <taxon>Gunneridae</taxon>
        <taxon>Pentapetalae</taxon>
        <taxon>rosids</taxon>
        <taxon>fabids</taxon>
        <taxon>Fabales</taxon>
        <taxon>Fabaceae</taxon>
        <taxon>Papilionoideae</taxon>
        <taxon>50 kb inversion clade</taxon>
        <taxon>NPAAA clade</taxon>
        <taxon>indigoferoid/millettioid clade</taxon>
        <taxon>Phaseoleae</taxon>
        <taxon>Mucuna</taxon>
    </lineage>
</organism>
<name>A0A371GH53_MUCPR</name>
<proteinExistence type="predicted"/>
<sequence length="194" mass="22285">MNKPYSSKTTLESMTIEFKKFIIFNINKDVDGTTVDNTYFKQIVGSLMYLTAKGQILCIVNLISKYMSKPTELHLQAAKRILRTNNYGIFYKKGGEDLLDFMNFDYTRNDYVERRVLRNINHVQEGSTIIMCDNSSTIKLSKNPIMHGRSIHIKVDFAINGEIELVHCGTQEQVADLMTKGLKVEAFQKLKKKT</sequence>
<dbReference type="EMBL" id="QJKJ01005560">
    <property type="protein sequence ID" value="RDX89830.1"/>
    <property type="molecule type" value="Genomic_DNA"/>
</dbReference>
<gene>
    <name evidence="1" type="ORF">CR513_28385</name>
</gene>
<dbReference type="CDD" id="cd09272">
    <property type="entry name" value="RNase_HI_RT_Ty1"/>
    <property type="match status" value="1"/>
</dbReference>
<feature type="non-terminal residue" evidence="1">
    <location>
        <position position="1"/>
    </location>
</feature>
<dbReference type="PANTHER" id="PTHR11439">
    <property type="entry name" value="GAG-POL-RELATED RETROTRANSPOSON"/>
    <property type="match status" value="1"/>
</dbReference>
<dbReference type="AlphaFoldDB" id="A0A371GH53"/>
<dbReference type="PANTHER" id="PTHR11439:SF517">
    <property type="entry name" value="CYSTEINE-RICH RLK (RECEPTOR-LIKE PROTEIN KINASE) 8"/>
    <property type="match status" value="1"/>
</dbReference>
<reference evidence="1" key="1">
    <citation type="submission" date="2018-05" db="EMBL/GenBank/DDBJ databases">
        <title>Draft genome of Mucuna pruriens seed.</title>
        <authorList>
            <person name="Nnadi N.E."/>
            <person name="Vos R."/>
            <person name="Hasami M.H."/>
            <person name="Devisetty U.K."/>
            <person name="Aguiy J.C."/>
        </authorList>
    </citation>
    <scope>NUCLEOTIDE SEQUENCE [LARGE SCALE GENOMIC DNA]</scope>
    <source>
        <strain evidence="1">JCA_2017</strain>
    </source>
</reference>
<dbReference type="STRING" id="157652.A0A371GH53"/>
<evidence type="ECO:0008006" key="3">
    <source>
        <dbReference type="Google" id="ProtNLM"/>
    </source>
</evidence>
<evidence type="ECO:0000313" key="2">
    <source>
        <dbReference type="Proteomes" id="UP000257109"/>
    </source>
</evidence>
<protein>
    <recommendedName>
        <fullName evidence="3">Copia protein</fullName>
    </recommendedName>
</protein>
<evidence type="ECO:0000313" key="1">
    <source>
        <dbReference type="EMBL" id="RDX89830.1"/>
    </source>
</evidence>